<feature type="transmembrane region" description="Helical" evidence="1">
    <location>
        <begin position="146"/>
        <end position="174"/>
    </location>
</feature>
<evidence type="ECO:0008006" key="3">
    <source>
        <dbReference type="Google" id="ProtNLM"/>
    </source>
</evidence>
<dbReference type="InterPro" id="IPR010390">
    <property type="entry name" value="ABC-2_transporter-like"/>
</dbReference>
<reference evidence="2" key="1">
    <citation type="submission" date="2020-02" db="EMBL/GenBank/DDBJ databases">
        <authorList>
            <person name="Meier V. D."/>
        </authorList>
    </citation>
    <scope>NUCLEOTIDE SEQUENCE</scope>
    <source>
        <strain evidence="2">AVDCRST_MAG49</strain>
    </source>
</reference>
<dbReference type="PANTHER" id="PTHR36833">
    <property type="entry name" value="SLR0610 PROTEIN-RELATED"/>
    <property type="match status" value="1"/>
</dbReference>
<dbReference type="EMBL" id="CADCWG010000063">
    <property type="protein sequence ID" value="CAA9542988.1"/>
    <property type="molecule type" value="Genomic_DNA"/>
</dbReference>
<dbReference type="Pfam" id="PF06182">
    <property type="entry name" value="ABC2_membrane_6"/>
    <property type="match status" value="1"/>
</dbReference>
<organism evidence="2">
    <name type="scientific">uncultured Thermomicrobiales bacterium</name>
    <dbReference type="NCBI Taxonomy" id="1645740"/>
    <lineage>
        <taxon>Bacteria</taxon>
        <taxon>Pseudomonadati</taxon>
        <taxon>Thermomicrobiota</taxon>
        <taxon>Thermomicrobia</taxon>
        <taxon>Thermomicrobiales</taxon>
        <taxon>environmental samples</taxon>
    </lineage>
</organism>
<feature type="transmembrane region" description="Helical" evidence="1">
    <location>
        <begin position="25"/>
        <end position="49"/>
    </location>
</feature>
<accession>A0A6J4U7U8</accession>
<evidence type="ECO:0000256" key="1">
    <source>
        <dbReference type="SAM" id="Phobius"/>
    </source>
</evidence>
<dbReference type="AlphaFoldDB" id="A0A6J4U7U8"/>
<feature type="transmembrane region" description="Helical" evidence="1">
    <location>
        <begin position="61"/>
        <end position="80"/>
    </location>
</feature>
<keyword evidence="1" id="KW-0472">Membrane</keyword>
<proteinExistence type="predicted"/>
<evidence type="ECO:0000313" key="2">
    <source>
        <dbReference type="EMBL" id="CAA9542988.1"/>
    </source>
</evidence>
<protein>
    <recommendedName>
        <fullName evidence="3">Efflux ABC transporter, permease protein</fullName>
    </recommendedName>
</protein>
<keyword evidence="1" id="KW-1133">Transmembrane helix</keyword>
<name>A0A6J4U7U8_9BACT</name>
<feature type="transmembrane region" description="Helical" evidence="1">
    <location>
        <begin position="200"/>
        <end position="223"/>
    </location>
</feature>
<keyword evidence="1" id="KW-0812">Transmembrane</keyword>
<feature type="transmembrane region" description="Helical" evidence="1">
    <location>
        <begin position="230"/>
        <end position="249"/>
    </location>
</feature>
<feature type="transmembrane region" description="Helical" evidence="1">
    <location>
        <begin position="116"/>
        <end position="134"/>
    </location>
</feature>
<gene>
    <name evidence="2" type="ORF">AVDCRST_MAG49-1057</name>
</gene>
<dbReference type="PANTHER" id="PTHR36833:SF2">
    <property type="entry name" value="SLR0610 PROTEIN"/>
    <property type="match status" value="1"/>
</dbReference>
<sequence length="261" mass="28350">MSRLRLVGVFLRLGVLNELQYRANFWIQLIRSLVNLATALAGLGVVFSQATTLDGWRQDELLALVGVYFLVGAGVNLVFLPSMSQFIGDVRKGTLDYVLTKPEDAQLLVSIRRVDIWRLIDVAMGFGVNGVALARLGSDLGPGRAAAFGLTLLAGGAIVYSFLLALATTAFWFVRVENILVVFQSMYVAGRWPVGIYPPWLRGTLTFVVPIAFAITVPASALVGRLDWPTLVGTVVLAAAMLAFSRWFWSVGVRHYSGASA</sequence>